<keyword evidence="9" id="KW-1185">Reference proteome</keyword>
<dbReference type="GO" id="GO:0046872">
    <property type="term" value="F:metal ion binding"/>
    <property type="evidence" value="ECO:0007669"/>
    <property type="project" value="UniProtKB-KW"/>
</dbReference>
<dbReference type="InterPro" id="IPR037518">
    <property type="entry name" value="MPN"/>
</dbReference>
<dbReference type="GO" id="GO:0008237">
    <property type="term" value="F:metallopeptidase activity"/>
    <property type="evidence" value="ECO:0007669"/>
    <property type="project" value="UniProtKB-KW"/>
</dbReference>
<dbReference type="InterPro" id="IPR025657">
    <property type="entry name" value="RadC_JAB"/>
</dbReference>
<dbReference type="Pfam" id="PF04002">
    <property type="entry name" value="RadC"/>
    <property type="match status" value="1"/>
</dbReference>
<dbReference type="OrthoDB" id="9804482at2"/>
<protein>
    <submittedName>
        <fullName evidence="8">JAB domain-containing protein</fullName>
    </submittedName>
</protein>
<dbReference type="AlphaFoldDB" id="A0A5J6PTG7"/>
<accession>A0A5J6PTG7</accession>
<dbReference type="InterPro" id="IPR010994">
    <property type="entry name" value="RuvA_2-like"/>
</dbReference>
<dbReference type="SUPFAM" id="SSF102712">
    <property type="entry name" value="JAB1/MPN domain"/>
    <property type="match status" value="1"/>
</dbReference>
<reference evidence="8 9" key="1">
    <citation type="submission" date="2018-08" db="EMBL/GenBank/DDBJ databases">
        <title>Neisseria zalophi ATCC BAA-2455 complete genome.</title>
        <authorList>
            <person name="Veseli I.A."/>
            <person name="Buttler R."/>
            <person name="Mascarenhas dos Santos A.C."/>
            <person name="Pombert J.-F."/>
        </authorList>
    </citation>
    <scope>NUCLEOTIDE SEQUENCE [LARGE SCALE GENOMIC DNA]</scope>
    <source>
        <strain evidence="8 9">ATCC BAA-2455</strain>
    </source>
</reference>
<evidence type="ECO:0000256" key="4">
    <source>
        <dbReference type="ARBA" id="ARBA00022833"/>
    </source>
</evidence>
<evidence type="ECO:0000256" key="6">
    <source>
        <dbReference type="RuleBase" id="RU003797"/>
    </source>
</evidence>
<evidence type="ECO:0000256" key="3">
    <source>
        <dbReference type="ARBA" id="ARBA00022801"/>
    </source>
</evidence>
<dbReference type="Pfam" id="PF20582">
    <property type="entry name" value="UPF0758_N"/>
    <property type="match status" value="1"/>
</dbReference>
<keyword evidence="5" id="KW-0482">Metalloprotease</keyword>
<dbReference type="InterPro" id="IPR046778">
    <property type="entry name" value="UPF0758_N"/>
</dbReference>
<proteinExistence type="inferred from homology"/>
<keyword evidence="1" id="KW-0645">Protease</keyword>
<dbReference type="Gene3D" id="3.40.140.10">
    <property type="entry name" value="Cytidine Deaminase, domain 2"/>
    <property type="match status" value="1"/>
</dbReference>
<name>A0A5J6PTG7_9NEIS</name>
<organism evidence="8 9">
    <name type="scientific">Neisseria zalophi</name>
    <dbReference type="NCBI Taxonomy" id="640030"/>
    <lineage>
        <taxon>Bacteria</taxon>
        <taxon>Pseudomonadati</taxon>
        <taxon>Pseudomonadota</taxon>
        <taxon>Betaproteobacteria</taxon>
        <taxon>Neisseriales</taxon>
        <taxon>Neisseriaceae</taxon>
        <taxon>Neisseria</taxon>
    </lineage>
</organism>
<dbReference type="SUPFAM" id="SSF47781">
    <property type="entry name" value="RuvA domain 2-like"/>
    <property type="match status" value="1"/>
</dbReference>
<gene>
    <name evidence="8" type="ORF">D0T92_05380</name>
</gene>
<dbReference type="EMBL" id="CP031700">
    <property type="protein sequence ID" value="QEY26018.1"/>
    <property type="molecule type" value="Genomic_DNA"/>
</dbReference>
<comment type="similarity">
    <text evidence="6">Belongs to the UPF0758 family.</text>
</comment>
<dbReference type="CDD" id="cd08071">
    <property type="entry name" value="MPN_DUF2466"/>
    <property type="match status" value="1"/>
</dbReference>
<evidence type="ECO:0000256" key="5">
    <source>
        <dbReference type="ARBA" id="ARBA00023049"/>
    </source>
</evidence>
<dbReference type="KEGG" id="nzl:D0T92_05380"/>
<evidence type="ECO:0000313" key="9">
    <source>
        <dbReference type="Proteomes" id="UP000325713"/>
    </source>
</evidence>
<dbReference type="GO" id="GO:0006508">
    <property type="term" value="P:proteolysis"/>
    <property type="evidence" value="ECO:0007669"/>
    <property type="project" value="UniProtKB-KW"/>
</dbReference>
<evidence type="ECO:0000313" key="8">
    <source>
        <dbReference type="EMBL" id="QEY26018.1"/>
    </source>
</evidence>
<evidence type="ECO:0000256" key="2">
    <source>
        <dbReference type="ARBA" id="ARBA00022723"/>
    </source>
</evidence>
<sequence length="227" mass="25304">MSIKQWPEGERPREKLMARGAGALSDAELLAILLRVGTRGMSAVDLARYLLGEFGSLGKLMSAEEKQLSAYKGMGQASYTQFAVVREIGRRLLREELQESVLMNHPEDVADFLRLHLAHERVEVSFALLLNRQNQLIALHELARGTVSENTVYTREIVKLALDEYASSIILAHNHPGGSPEPSQADIAFTRKLSQALNLVDITLLDHFIVTARQVTSFQQRGLMMPV</sequence>
<keyword evidence="2" id="KW-0479">Metal-binding</keyword>
<dbReference type="PROSITE" id="PS50249">
    <property type="entry name" value="MPN"/>
    <property type="match status" value="1"/>
</dbReference>
<evidence type="ECO:0000256" key="1">
    <source>
        <dbReference type="ARBA" id="ARBA00022670"/>
    </source>
</evidence>
<dbReference type="NCBIfam" id="NF000642">
    <property type="entry name" value="PRK00024.1"/>
    <property type="match status" value="1"/>
</dbReference>
<dbReference type="PANTHER" id="PTHR30471:SF3">
    <property type="entry name" value="UPF0758 PROTEIN YEES-RELATED"/>
    <property type="match status" value="1"/>
</dbReference>
<dbReference type="NCBIfam" id="TIGR00608">
    <property type="entry name" value="radc"/>
    <property type="match status" value="1"/>
</dbReference>
<dbReference type="Proteomes" id="UP000325713">
    <property type="component" value="Chromosome"/>
</dbReference>
<dbReference type="RefSeq" id="WP_151050915.1">
    <property type="nucleotide sequence ID" value="NZ_CP031700.1"/>
</dbReference>
<dbReference type="InterPro" id="IPR001405">
    <property type="entry name" value="UPF0758"/>
</dbReference>
<evidence type="ECO:0000259" key="7">
    <source>
        <dbReference type="PROSITE" id="PS50249"/>
    </source>
</evidence>
<dbReference type="PANTHER" id="PTHR30471">
    <property type="entry name" value="DNA REPAIR PROTEIN RADC"/>
    <property type="match status" value="1"/>
</dbReference>
<feature type="domain" description="MPN" evidence="7">
    <location>
        <begin position="102"/>
        <end position="224"/>
    </location>
</feature>
<keyword evidence="4" id="KW-0862">Zinc</keyword>
<keyword evidence="3" id="KW-0378">Hydrolase</keyword>